<dbReference type="Proteomes" id="UP000466966">
    <property type="component" value="Unassembled WGS sequence"/>
</dbReference>
<dbReference type="EMBL" id="WTYV01000001">
    <property type="protein sequence ID" value="MXO70427.1"/>
    <property type="molecule type" value="Genomic_DNA"/>
</dbReference>
<organism evidence="2 3">
    <name type="scientific">Alteraurantiacibacter buctensis</name>
    <dbReference type="NCBI Taxonomy" id="1503981"/>
    <lineage>
        <taxon>Bacteria</taxon>
        <taxon>Pseudomonadati</taxon>
        <taxon>Pseudomonadota</taxon>
        <taxon>Alphaproteobacteria</taxon>
        <taxon>Sphingomonadales</taxon>
        <taxon>Erythrobacteraceae</taxon>
        <taxon>Alteraurantiacibacter</taxon>
    </lineage>
</organism>
<proteinExistence type="predicted"/>
<keyword evidence="3" id="KW-1185">Reference proteome</keyword>
<dbReference type="Gene3D" id="3.40.50.1820">
    <property type="entry name" value="alpha/beta hydrolase"/>
    <property type="match status" value="1"/>
</dbReference>
<sequence length="265" mass="27829">MIRKLALGITSAASLGFVGVTGLLYTYQRDLIYPVPEVDRSVPAGFQRISYTTEDGLTLSSGYRPARPGMPTLLFFHGNSIDWQSAQHTTELAVARGYGVLAAEYRGYGGNPGSPSEAGLYADGRAAFAWLLAQGIPAQQIVLVGNSLGSGVATELAATARARALILISPFMSMTATAANKYPFAPVDSLLADRFENVAKIGRVAMPVLVVHGADDGLIPLDHARQLAAANPAAQLVVLPGQGHNMAGKAEAQVPQLAFLAALER</sequence>
<protein>
    <submittedName>
        <fullName evidence="2">Alpha/beta fold hydrolase</fullName>
    </submittedName>
</protein>
<dbReference type="SUPFAM" id="SSF53474">
    <property type="entry name" value="alpha/beta-Hydrolases"/>
    <property type="match status" value="1"/>
</dbReference>
<dbReference type="GO" id="GO:0016787">
    <property type="term" value="F:hydrolase activity"/>
    <property type="evidence" value="ECO:0007669"/>
    <property type="project" value="UniProtKB-KW"/>
</dbReference>
<accession>A0A844YWH8</accession>
<keyword evidence="2" id="KW-0378">Hydrolase</keyword>
<dbReference type="InterPro" id="IPR000073">
    <property type="entry name" value="AB_hydrolase_1"/>
</dbReference>
<comment type="caution">
    <text evidence="2">The sequence shown here is derived from an EMBL/GenBank/DDBJ whole genome shotgun (WGS) entry which is preliminary data.</text>
</comment>
<dbReference type="OrthoDB" id="9798884at2"/>
<evidence type="ECO:0000313" key="2">
    <source>
        <dbReference type="EMBL" id="MXO70427.1"/>
    </source>
</evidence>
<dbReference type="RefSeq" id="WP_160770348.1">
    <property type="nucleotide sequence ID" value="NZ_WTYV01000001.1"/>
</dbReference>
<reference evidence="2 3" key="1">
    <citation type="submission" date="2019-12" db="EMBL/GenBank/DDBJ databases">
        <title>Genomic-based taxomic classification of the family Erythrobacteraceae.</title>
        <authorList>
            <person name="Xu L."/>
        </authorList>
    </citation>
    <scope>NUCLEOTIDE SEQUENCE [LARGE SCALE GENOMIC DNA]</scope>
    <source>
        <strain evidence="2 3">M0322</strain>
    </source>
</reference>
<dbReference type="PANTHER" id="PTHR12277">
    <property type="entry name" value="ALPHA/BETA HYDROLASE DOMAIN-CONTAINING PROTEIN"/>
    <property type="match status" value="1"/>
</dbReference>
<dbReference type="InterPro" id="IPR029058">
    <property type="entry name" value="AB_hydrolase_fold"/>
</dbReference>
<evidence type="ECO:0000313" key="3">
    <source>
        <dbReference type="Proteomes" id="UP000466966"/>
    </source>
</evidence>
<dbReference type="Pfam" id="PF12697">
    <property type="entry name" value="Abhydrolase_6"/>
    <property type="match status" value="1"/>
</dbReference>
<feature type="domain" description="AB hydrolase-1" evidence="1">
    <location>
        <begin position="73"/>
        <end position="180"/>
    </location>
</feature>
<dbReference type="AlphaFoldDB" id="A0A844YWH8"/>
<name>A0A844YWH8_9SPHN</name>
<dbReference type="PANTHER" id="PTHR12277:SF81">
    <property type="entry name" value="PROTEIN ABHD13"/>
    <property type="match status" value="1"/>
</dbReference>
<gene>
    <name evidence="2" type="ORF">GRI99_02125</name>
</gene>
<evidence type="ECO:0000259" key="1">
    <source>
        <dbReference type="Pfam" id="PF12697"/>
    </source>
</evidence>